<evidence type="ECO:0008006" key="4">
    <source>
        <dbReference type="Google" id="ProtNLM"/>
    </source>
</evidence>
<accession>A0ABW9R0V0</accession>
<evidence type="ECO:0000256" key="1">
    <source>
        <dbReference type="SAM" id="Phobius"/>
    </source>
</evidence>
<keyword evidence="1" id="KW-0472">Membrane</keyword>
<reference evidence="2 3" key="1">
    <citation type="submission" date="2019-11" db="EMBL/GenBank/DDBJ databases">
        <title>Acidiferrimicrobium australis gen. nov., sp. nov., an acidophilic and obligately heterotrophic, member of the Actinobacteria that catalyses dissimilatory oxido- reduction of iron isolated from metal-rich acidic water in Chile.</title>
        <authorList>
            <person name="Gonzalez D."/>
            <person name="Huber K."/>
            <person name="Hedrich S."/>
            <person name="Rojas-Villalobos C."/>
            <person name="Quatrini R."/>
            <person name="Dinamarca M.A."/>
            <person name="Schwarz A."/>
            <person name="Canales C."/>
            <person name="Nancucheo I."/>
        </authorList>
    </citation>
    <scope>NUCLEOTIDE SEQUENCE [LARGE SCALE GENOMIC DNA]</scope>
    <source>
        <strain evidence="2 3">USS-CCA1</strain>
    </source>
</reference>
<organism evidence="2 3">
    <name type="scientific">Acidiferrimicrobium australe</name>
    <dbReference type="NCBI Taxonomy" id="2664430"/>
    <lineage>
        <taxon>Bacteria</taxon>
        <taxon>Bacillati</taxon>
        <taxon>Actinomycetota</taxon>
        <taxon>Acidimicrobiia</taxon>
        <taxon>Acidimicrobiales</taxon>
        <taxon>Acidimicrobiaceae</taxon>
        <taxon>Acidiferrimicrobium</taxon>
    </lineage>
</organism>
<name>A0ABW9R0V0_9ACTN</name>
<comment type="caution">
    <text evidence="2">The sequence shown here is derived from an EMBL/GenBank/DDBJ whole genome shotgun (WGS) entry which is preliminary data.</text>
</comment>
<keyword evidence="1" id="KW-0812">Transmembrane</keyword>
<evidence type="ECO:0000313" key="3">
    <source>
        <dbReference type="Proteomes" id="UP000437736"/>
    </source>
</evidence>
<sequence>MAMLQQHPEVPDASRAVTLMTAILGGEHLRDGGDQSLFASAIKEAAQRTASSTLTYLVGAEWVAYVLGTLGLIGGAALCLITRLNADGLSVHPYVIPGLILIAASLFWGVLMITLVKALRLFGVWTLSALGGGRDRG</sequence>
<keyword evidence="1" id="KW-1133">Transmembrane helix</keyword>
<gene>
    <name evidence="2" type="ORF">GHK86_21025</name>
</gene>
<proteinExistence type="predicted"/>
<evidence type="ECO:0000313" key="2">
    <source>
        <dbReference type="EMBL" id="MST35203.1"/>
    </source>
</evidence>
<feature type="transmembrane region" description="Helical" evidence="1">
    <location>
        <begin position="94"/>
        <end position="116"/>
    </location>
</feature>
<dbReference type="Proteomes" id="UP000437736">
    <property type="component" value="Unassembled WGS sequence"/>
</dbReference>
<feature type="transmembrane region" description="Helical" evidence="1">
    <location>
        <begin position="62"/>
        <end position="82"/>
    </location>
</feature>
<keyword evidence="3" id="KW-1185">Reference proteome</keyword>
<protein>
    <recommendedName>
        <fullName evidence="4">ABC transporter permease</fullName>
    </recommendedName>
</protein>
<dbReference type="EMBL" id="WJHE01001516">
    <property type="protein sequence ID" value="MST35203.1"/>
    <property type="molecule type" value="Genomic_DNA"/>
</dbReference>